<dbReference type="GO" id="GO:0033214">
    <property type="term" value="P:siderophore-iron import into cell"/>
    <property type="evidence" value="ECO:0007669"/>
    <property type="project" value="TreeGrafter"/>
</dbReference>
<feature type="transmembrane region" description="Helical" evidence="8">
    <location>
        <begin position="248"/>
        <end position="277"/>
    </location>
</feature>
<evidence type="ECO:0000256" key="1">
    <source>
        <dbReference type="ARBA" id="ARBA00004651"/>
    </source>
</evidence>
<keyword evidence="3" id="KW-0813">Transport</keyword>
<dbReference type="Pfam" id="PF01032">
    <property type="entry name" value="FecCD"/>
    <property type="match status" value="1"/>
</dbReference>
<dbReference type="Gene3D" id="1.10.3470.10">
    <property type="entry name" value="ABC transporter involved in vitamin B12 uptake, BtuC"/>
    <property type="match status" value="1"/>
</dbReference>
<sequence>MTALAGRVAAAVRPRRRRSREAAVGAALVVVVLVLVVASLGLGQFRLTPGEVLRALAGDGLGHVVVVQWRLPRALAAVVLGFGLAVSGALFQTVTRNPLASPDVVGLAHGAFTGVLVALVLGAGSWTVLTASAVAGGLAAALAVWLLASGGAVGGLRLVVVGIGVSALLASVNTWLLLQVELDVAMFASAWGAGSLNGVTAVQALPAGVLVAVLVLGALALARSLRQLDLGDDVAAATGVRVARVRAVALVLGVLLVCVATAVVGPVAFVALVSPHVARRLARTPHQPLLLSGAVGSLLLLASDVVAQHLLPVPLPAGVVTVSLGGAYLVHLVAREVRRR</sequence>
<evidence type="ECO:0000256" key="2">
    <source>
        <dbReference type="ARBA" id="ARBA00007935"/>
    </source>
</evidence>
<feature type="transmembrane region" description="Helical" evidence="8">
    <location>
        <begin position="129"/>
        <end position="148"/>
    </location>
</feature>
<keyword evidence="6 8" id="KW-1133">Transmembrane helix</keyword>
<comment type="caution">
    <text evidence="9">The sequence shown here is derived from an EMBL/GenBank/DDBJ whole genome shotgun (WGS) entry which is preliminary data.</text>
</comment>
<accession>A0A5C8Z354</accession>
<comment type="subcellular location">
    <subcellularLocation>
        <location evidence="1">Cell membrane</location>
        <topology evidence="1">Multi-pass membrane protein</topology>
    </subcellularLocation>
</comment>
<dbReference type="PANTHER" id="PTHR30472">
    <property type="entry name" value="FERRIC ENTEROBACTIN TRANSPORT SYSTEM PERMEASE PROTEIN"/>
    <property type="match status" value="1"/>
</dbReference>
<feature type="transmembrane region" description="Helical" evidence="8">
    <location>
        <begin position="155"/>
        <end position="178"/>
    </location>
</feature>
<feature type="transmembrane region" description="Helical" evidence="8">
    <location>
        <begin position="74"/>
        <end position="92"/>
    </location>
</feature>
<feature type="transmembrane region" description="Helical" evidence="8">
    <location>
        <begin position="104"/>
        <end position="123"/>
    </location>
</feature>
<dbReference type="OrthoDB" id="4455417at2"/>
<dbReference type="RefSeq" id="WP_147927955.1">
    <property type="nucleotide sequence ID" value="NZ_VKAC01000013.1"/>
</dbReference>
<keyword evidence="7 8" id="KW-0472">Membrane</keyword>
<dbReference type="PANTHER" id="PTHR30472:SF24">
    <property type="entry name" value="FERRIC ENTEROBACTIN TRANSPORT SYSTEM PERMEASE PROTEIN FEPG"/>
    <property type="match status" value="1"/>
</dbReference>
<dbReference type="GO" id="GO:0022857">
    <property type="term" value="F:transmembrane transporter activity"/>
    <property type="evidence" value="ECO:0007669"/>
    <property type="project" value="InterPro"/>
</dbReference>
<dbReference type="CDD" id="cd06550">
    <property type="entry name" value="TM_ABC_iron-siderophores_like"/>
    <property type="match status" value="1"/>
</dbReference>
<evidence type="ECO:0000256" key="6">
    <source>
        <dbReference type="ARBA" id="ARBA00022989"/>
    </source>
</evidence>
<feature type="transmembrane region" description="Helical" evidence="8">
    <location>
        <begin position="209"/>
        <end position="228"/>
    </location>
</feature>
<evidence type="ECO:0000313" key="9">
    <source>
        <dbReference type="EMBL" id="TXR52525.1"/>
    </source>
</evidence>
<dbReference type="GO" id="GO:0005886">
    <property type="term" value="C:plasma membrane"/>
    <property type="evidence" value="ECO:0007669"/>
    <property type="project" value="UniProtKB-SubCell"/>
</dbReference>
<dbReference type="SUPFAM" id="SSF81345">
    <property type="entry name" value="ABC transporter involved in vitamin B12 uptake, BtuC"/>
    <property type="match status" value="1"/>
</dbReference>
<evidence type="ECO:0000256" key="5">
    <source>
        <dbReference type="ARBA" id="ARBA00022692"/>
    </source>
</evidence>
<dbReference type="InterPro" id="IPR037294">
    <property type="entry name" value="ABC_BtuC-like"/>
</dbReference>
<dbReference type="InterPro" id="IPR000522">
    <property type="entry name" value="ABC_transptr_permease_BtuC"/>
</dbReference>
<proteinExistence type="inferred from homology"/>
<keyword evidence="4" id="KW-1003">Cell membrane</keyword>
<keyword evidence="5 8" id="KW-0812">Transmembrane</keyword>
<gene>
    <name evidence="9" type="ORF">FMM08_18900</name>
</gene>
<feature type="transmembrane region" description="Helical" evidence="8">
    <location>
        <begin position="22"/>
        <end position="42"/>
    </location>
</feature>
<keyword evidence="10" id="KW-1185">Reference proteome</keyword>
<evidence type="ECO:0000256" key="4">
    <source>
        <dbReference type="ARBA" id="ARBA00022475"/>
    </source>
</evidence>
<evidence type="ECO:0000256" key="8">
    <source>
        <dbReference type="SAM" id="Phobius"/>
    </source>
</evidence>
<dbReference type="Proteomes" id="UP000321234">
    <property type="component" value="Unassembled WGS sequence"/>
</dbReference>
<comment type="similarity">
    <text evidence="2">Belongs to the binding-protein-dependent transport system permease family. FecCD subfamily.</text>
</comment>
<evidence type="ECO:0000256" key="3">
    <source>
        <dbReference type="ARBA" id="ARBA00022448"/>
    </source>
</evidence>
<evidence type="ECO:0000313" key="10">
    <source>
        <dbReference type="Proteomes" id="UP000321234"/>
    </source>
</evidence>
<protein>
    <submittedName>
        <fullName evidence="9">Iron chelate uptake ABC transporter family permease subunit</fullName>
    </submittedName>
</protein>
<name>A0A5C8Z354_9ACTN</name>
<reference evidence="9 10" key="1">
    <citation type="submission" date="2019-07" db="EMBL/GenBank/DDBJ databases">
        <title>Quadrisphaera sp. strain DD2A genome sequencing and assembly.</title>
        <authorList>
            <person name="Kim I."/>
        </authorList>
    </citation>
    <scope>NUCLEOTIDE SEQUENCE [LARGE SCALE GENOMIC DNA]</scope>
    <source>
        <strain evidence="9 10">DD2A</strain>
    </source>
</reference>
<evidence type="ECO:0000256" key="7">
    <source>
        <dbReference type="ARBA" id="ARBA00023136"/>
    </source>
</evidence>
<feature type="transmembrane region" description="Helical" evidence="8">
    <location>
        <begin position="313"/>
        <end position="334"/>
    </location>
</feature>
<organism evidence="9 10">
    <name type="scientific">Quadrisphaera setariae</name>
    <dbReference type="NCBI Taxonomy" id="2593304"/>
    <lineage>
        <taxon>Bacteria</taxon>
        <taxon>Bacillati</taxon>
        <taxon>Actinomycetota</taxon>
        <taxon>Actinomycetes</taxon>
        <taxon>Kineosporiales</taxon>
        <taxon>Kineosporiaceae</taxon>
        <taxon>Quadrisphaera</taxon>
    </lineage>
</organism>
<dbReference type="AlphaFoldDB" id="A0A5C8Z354"/>
<dbReference type="EMBL" id="VKAC01000013">
    <property type="protein sequence ID" value="TXR52525.1"/>
    <property type="molecule type" value="Genomic_DNA"/>
</dbReference>